<comment type="subcellular location">
    <subcellularLocation>
        <location evidence="1">Cytoplasm</location>
        <location evidence="1">Cytoskeleton</location>
    </subcellularLocation>
</comment>
<comment type="caution">
    <text evidence="9">The sequence shown here is derived from an EMBL/GenBank/DDBJ whole genome shotgun (WGS) entry which is preliminary data.</text>
</comment>
<feature type="region of interest" description="Disordered" evidence="8">
    <location>
        <begin position="442"/>
        <end position="489"/>
    </location>
</feature>
<dbReference type="OrthoDB" id="1906253at2759"/>
<keyword evidence="6" id="KW-0206">Cytoskeleton</keyword>
<evidence type="ECO:0000256" key="1">
    <source>
        <dbReference type="ARBA" id="ARBA00004245"/>
    </source>
</evidence>
<reference evidence="9" key="2">
    <citation type="journal article" date="2022" name="Hortic Res">
        <title>The genome of Dioscorea zingiberensis sheds light on the biosynthesis, origin and evolution of the medicinally important diosgenin saponins.</title>
        <authorList>
            <person name="Li Y."/>
            <person name="Tan C."/>
            <person name="Li Z."/>
            <person name="Guo J."/>
            <person name="Li S."/>
            <person name="Chen X."/>
            <person name="Wang C."/>
            <person name="Dai X."/>
            <person name="Yang H."/>
            <person name="Song W."/>
            <person name="Hou L."/>
            <person name="Xu J."/>
            <person name="Tong Z."/>
            <person name="Xu A."/>
            <person name="Yuan X."/>
            <person name="Wang W."/>
            <person name="Yang Q."/>
            <person name="Chen L."/>
            <person name="Sun Z."/>
            <person name="Wang K."/>
            <person name="Pan B."/>
            <person name="Chen J."/>
            <person name="Bao Y."/>
            <person name="Liu F."/>
            <person name="Qi X."/>
            <person name="Gang D.R."/>
            <person name="Wen J."/>
            <person name="Li J."/>
        </authorList>
    </citation>
    <scope>NUCLEOTIDE SEQUENCE</scope>
    <source>
        <strain evidence="9">Dzin_1.0</strain>
    </source>
</reference>
<gene>
    <name evidence="9" type="ORF">J5N97_010186</name>
</gene>
<comment type="similarity">
    <text evidence="2">Belongs to the MAP70 family.</text>
</comment>
<reference evidence="9" key="1">
    <citation type="submission" date="2021-03" db="EMBL/GenBank/DDBJ databases">
        <authorList>
            <person name="Li Z."/>
            <person name="Yang C."/>
        </authorList>
    </citation>
    <scope>NUCLEOTIDE SEQUENCE</scope>
    <source>
        <strain evidence="9">Dzin_1.0</strain>
        <tissue evidence="9">Leaf</tissue>
    </source>
</reference>
<sequence length="489" mass="56143">MGSLGENGVLELPFSSPDPIFIELNRLENNLREKERELGVAESEIKALKVTEVLKDKAVAELSNELKKLEDKLSITEKHLEYKSLEIRKLSSAKKDAIAAQFAAEATLRRLHASQKDEESVPLEAVIAPLESHIKIYRNEIAKLQEDNKALERLTKSKEEALLEAEKILCSALERVLIVETVQNQNLELRRKIEIFQEENKLLEKTNRQKVVEIEKLSQTIRELEESILAGAANANVVRDFQRQVSELLEEKRTLERELARVKVSVNRVASVVANEWKDENEKVMPVKQWLDERKFLQGEIQRLRDKLVISERTGKAAAQLNDKLRLRLRTLEEGLTNKKPSTMRYVKGINLVAKNLWATRSKFSDDNGKENTEGNVNSNANEISPEEEHGSEDMVSGFLYDRLQKEVINLRKSHEQKDGLLNAKEDEIKMLLKKIDTLTKAKKVQREAANRDKETMPVKSENQNQKKNNSNIANRNVKHLESPRKFRN</sequence>
<keyword evidence="3" id="KW-0963">Cytoplasm</keyword>
<dbReference type="PANTHER" id="PTHR31246">
    <property type="entry name" value="MICROTUBULE-ASSOCIATED PROTEIN 70-2"/>
    <property type="match status" value="1"/>
</dbReference>
<evidence type="ECO:0000256" key="7">
    <source>
        <dbReference type="SAM" id="Coils"/>
    </source>
</evidence>
<dbReference type="EMBL" id="JAGGNH010000002">
    <property type="protein sequence ID" value="KAJ0981931.1"/>
    <property type="molecule type" value="Genomic_DNA"/>
</dbReference>
<keyword evidence="10" id="KW-1185">Reference proteome</keyword>
<organism evidence="9 10">
    <name type="scientific">Dioscorea zingiberensis</name>
    <dbReference type="NCBI Taxonomy" id="325984"/>
    <lineage>
        <taxon>Eukaryota</taxon>
        <taxon>Viridiplantae</taxon>
        <taxon>Streptophyta</taxon>
        <taxon>Embryophyta</taxon>
        <taxon>Tracheophyta</taxon>
        <taxon>Spermatophyta</taxon>
        <taxon>Magnoliopsida</taxon>
        <taxon>Liliopsida</taxon>
        <taxon>Dioscoreales</taxon>
        <taxon>Dioscoreaceae</taxon>
        <taxon>Dioscorea</taxon>
    </lineage>
</organism>
<dbReference type="GO" id="GO:0007010">
    <property type="term" value="P:cytoskeleton organization"/>
    <property type="evidence" value="ECO:0007669"/>
    <property type="project" value="InterPro"/>
</dbReference>
<evidence type="ECO:0000256" key="3">
    <source>
        <dbReference type="ARBA" id="ARBA00022490"/>
    </source>
</evidence>
<dbReference type="Proteomes" id="UP001085076">
    <property type="component" value="Miscellaneous, Linkage group lg02"/>
</dbReference>
<accession>A0A9D5HMJ5</accession>
<evidence type="ECO:0000256" key="5">
    <source>
        <dbReference type="ARBA" id="ARBA00023054"/>
    </source>
</evidence>
<keyword evidence="5 7" id="KW-0175">Coiled coil</keyword>
<protein>
    <submittedName>
        <fullName evidence="9">Uncharacterized protein</fullName>
    </submittedName>
</protein>
<feature type="compositionally biased region" description="Low complexity" evidence="8">
    <location>
        <begin position="459"/>
        <end position="476"/>
    </location>
</feature>
<proteinExistence type="inferred from homology"/>
<dbReference type="AlphaFoldDB" id="A0A9D5HMJ5"/>
<keyword evidence="4" id="KW-0493">Microtubule</keyword>
<feature type="coiled-coil region" evidence="7">
    <location>
        <begin position="127"/>
        <end position="314"/>
    </location>
</feature>
<evidence type="ECO:0000256" key="6">
    <source>
        <dbReference type="ARBA" id="ARBA00023212"/>
    </source>
</evidence>
<feature type="compositionally biased region" description="Basic and acidic residues" evidence="8">
    <location>
        <begin position="363"/>
        <end position="373"/>
    </location>
</feature>
<evidence type="ECO:0000313" key="9">
    <source>
        <dbReference type="EMBL" id="KAJ0981931.1"/>
    </source>
</evidence>
<name>A0A9D5HMJ5_9LILI</name>
<feature type="compositionally biased region" description="Basic and acidic residues" evidence="8">
    <location>
        <begin position="442"/>
        <end position="457"/>
    </location>
</feature>
<evidence type="ECO:0000313" key="10">
    <source>
        <dbReference type="Proteomes" id="UP001085076"/>
    </source>
</evidence>
<dbReference type="GO" id="GO:0008017">
    <property type="term" value="F:microtubule binding"/>
    <property type="evidence" value="ECO:0007669"/>
    <property type="project" value="InterPro"/>
</dbReference>
<evidence type="ECO:0000256" key="2">
    <source>
        <dbReference type="ARBA" id="ARBA00008825"/>
    </source>
</evidence>
<feature type="coiled-coil region" evidence="7">
    <location>
        <begin position="24"/>
        <end position="79"/>
    </location>
</feature>
<dbReference type="InterPro" id="IPR009768">
    <property type="entry name" value="MAP70"/>
</dbReference>
<feature type="compositionally biased region" description="Polar residues" evidence="8">
    <location>
        <begin position="374"/>
        <end position="383"/>
    </location>
</feature>
<evidence type="ECO:0000256" key="8">
    <source>
        <dbReference type="SAM" id="MobiDB-lite"/>
    </source>
</evidence>
<feature type="region of interest" description="Disordered" evidence="8">
    <location>
        <begin position="363"/>
        <end position="394"/>
    </location>
</feature>
<feature type="compositionally biased region" description="Basic and acidic residues" evidence="8">
    <location>
        <begin position="479"/>
        <end position="489"/>
    </location>
</feature>
<dbReference type="PANTHER" id="PTHR31246:SF5">
    <property type="entry name" value="MICROTUBULE-ASSOCIATED PROTEIN 70-5"/>
    <property type="match status" value="1"/>
</dbReference>
<dbReference type="Pfam" id="PF07058">
    <property type="entry name" value="MAP70"/>
    <property type="match status" value="2"/>
</dbReference>
<evidence type="ECO:0000256" key="4">
    <source>
        <dbReference type="ARBA" id="ARBA00022701"/>
    </source>
</evidence>
<dbReference type="GO" id="GO:0005874">
    <property type="term" value="C:microtubule"/>
    <property type="evidence" value="ECO:0007669"/>
    <property type="project" value="UniProtKB-KW"/>
</dbReference>